<evidence type="ECO:0000256" key="4">
    <source>
        <dbReference type="ARBA" id="ARBA00023134"/>
    </source>
</evidence>
<dbReference type="PROSITE" id="PS51421">
    <property type="entry name" value="RAS"/>
    <property type="match status" value="1"/>
</dbReference>
<keyword evidence="4" id="KW-0342">GTP-binding</keyword>
<keyword evidence="7" id="KW-1185">Reference proteome</keyword>
<dbReference type="GO" id="GO:0090385">
    <property type="term" value="P:phagosome-lysosome fusion"/>
    <property type="evidence" value="ECO:0007669"/>
    <property type="project" value="TreeGrafter"/>
</dbReference>
<evidence type="ECO:0000313" key="7">
    <source>
        <dbReference type="Proteomes" id="UP000887572"/>
    </source>
</evidence>
<dbReference type="SUPFAM" id="SSF52540">
    <property type="entry name" value="P-loop containing nucleoside triphosphate hydrolases"/>
    <property type="match status" value="1"/>
</dbReference>
<comment type="similarity">
    <text evidence="2">Belongs to the small GTPase superfamily. Rab family.</text>
</comment>
<dbReference type="Pfam" id="PF00071">
    <property type="entry name" value="Ras"/>
    <property type="match status" value="1"/>
</dbReference>
<sequence>MMLKVILLGEAGVGKSSLMNQYVNRQFVSAYKATVGCDFLTKDLTVDGTEVKMQIWDTCGQERFQSLGNAFYRGADACILVYDVTSSLSFKCLESWRDEFLVLASPTDPDNFPFLVLGNKIDRDSERAVSVRKAQSWCERHGKNNIRYFEVSAKNATNVEEAFEEIVREALARVAPSERQQSDVIEFPDQIDFSSARSDHGQRESFCFC</sequence>
<dbReference type="GO" id="GO:0031902">
    <property type="term" value="C:late endosome membrane"/>
    <property type="evidence" value="ECO:0007669"/>
    <property type="project" value="UniProtKB-SubCell"/>
</dbReference>
<organism evidence="7 8">
    <name type="scientific">Globodera rostochiensis</name>
    <name type="common">Golden nematode worm</name>
    <name type="synonym">Heterodera rostochiensis</name>
    <dbReference type="NCBI Taxonomy" id="31243"/>
    <lineage>
        <taxon>Eukaryota</taxon>
        <taxon>Metazoa</taxon>
        <taxon>Ecdysozoa</taxon>
        <taxon>Nematoda</taxon>
        <taxon>Chromadorea</taxon>
        <taxon>Rhabditida</taxon>
        <taxon>Tylenchina</taxon>
        <taxon>Tylenchomorpha</taxon>
        <taxon>Tylenchoidea</taxon>
        <taxon>Heteroderidae</taxon>
        <taxon>Heteroderinae</taxon>
        <taxon>Globodera</taxon>
    </lineage>
</organism>
<evidence type="ECO:0000256" key="1">
    <source>
        <dbReference type="ARBA" id="ARBA00004414"/>
    </source>
</evidence>
<dbReference type="FunFam" id="3.40.50.300:FF:000086">
    <property type="entry name" value="Ras-related small GTPase"/>
    <property type="match status" value="1"/>
</dbReference>
<dbReference type="CDD" id="cd01862">
    <property type="entry name" value="Rab7"/>
    <property type="match status" value="1"/>
</dbReference>
<evidence type="ECO:0000256" key="6">
    <source>
        <dbReference type="ARBA" id="ARBA00023289"/>
    </source>
</evidence>
<dbReference type="GO" id="GO:0005525">
    <property type="term" value="F:GTP binding"/>
    <property type="evidence" value="ECO:0007669"/>
    <property type="project" value="UniProtKB-KW"/>
</dbReference>
<dbReference type="InterPro" id="IPR005225">
    <property type="entry name" value="Small_GTP-bd"/>
</dbReference>
<keyword evidence="3" id="KW-0547">Nucleotide-binding</keyword>
<dbReference type="SMART" id="SM00175">
    <property type="entry name" value="RAB"/>
    <property type="match status" value="1"/>
</dbReference>
<dbReference type="PRINTS" id="PR00449">
    <property type="entry name" value="RASTRNSFRMNG"/>
</dbReference>
<dbReference type="GO" id="GO:0005764">
    <property type="term" value="C:lysosome"/>
    <property type="evidence" value="ECO:0007669"/>
    <property type="project" value="TreeGrafter"/>
</dbReference>
<evidence type="ECO:0000256" key="2">
    <source>
        <dbReference type="ARBA" id="ARBA00006270"/>
    </source>
</evidence>
<dbReference type="NCBIfam" id="TIGR00231">
    <property type="entry name" value="small_GTP"/>
    <property type="match status" value="1"/>
</dbReference>
<reference evidence="8" key="1">
    <citation type="submission" date="2022-11" db="UniProtKB">
        <authorList>
            <consortium name="WormBaseParasite"/>
        </authorList>
    </citation>
    <scope>IDENTIFICATION</scope>
</reference>
<proteinExistence type="inferred from homology"/>
<dbReference type="PANTHER" id="PTHR47981">
    <property type="entry name" value="RAB FAMILY"/>
    <property type="match status" value="1"/>
</dbReference>
<dbReference type="SMART" id="SM00174">
    <property type="entry name" value="RHO"/>
    <property type="match status" value="1"/>
</dbReference>
<accession>A0A914I0V0</accession>
<evidence type="ECO:0000256" key="5">
    <source>
        <dbReference type="ARBA" id="ARBA00023288"/>
    </source>
</evidence>
<keyword evidence="6" id="KW-0636">Prenylation</keyword>
<comment type="subcellular location">
    <subcellularLocation>
        <location evidence="1">Late endosome membrane</location>
    </subcellularLocation>
</comment>
<dbReference type="PROSITE" id="PS51419">
    <property type="entry name" value="RAB"/>
    <property type="match status" value="1"/>
</dbReference>
<dbReference type="AlphaFoldDB" id="A0A914I0V0"/>
<dbReference type="SMART" id="SM00176">
    <property type="entry name" value="RAN"/>
    <property type="match status" value="1"/>
</dbReference>
<dbReference type="Proteomes" id="UP000887572">
    <property type="component" value="Unplaced"/>
</dbReference>
<dbReference type="InterPro" id="IPR001806">
    <property type="entry name" value="Small_GTPase"/>
</dbReference>
<dbReference type="InterPro" id="IPR027417">
    <property type="entry name" value="P-loop_NTPase"/>
</dbReference>
<dbReference type="Gene3D" id="3.40.50.300">
    <property type="entry name" value="P-loop containing nucleotide triphosphate hydrolases"/>
    <property type="match status" value="1"/>
</dbReference>
<keyword evidence="5" id="KW-0449">Lipoprotein</keyword>
<dbReference type="PANTHER" id="PTHR47981:SF20">
    <property type="entry name" value="RAS-RELATED PROTEIN RAB-7A"/>
    <property type="match status" value="1"/>
</dbReference>
<dbReference type="SMART" id="SM00173">
    <property type="entry name" value="RAS"/>
    <property type="match status" value="1"/>
</dbReference>
<name>A0A914I0V0_GLORO</name>
<dbReference type="GO" id="GO:0003924">
    <property type="term" value="F:GTPase activity"/>
    <property type="evidence" value="ECO:0007669"/>
    <property type="project" value="InterPro"/>
</dbReference>
<dbReference type="GO" id="GO:0045335">
    <property type="term" value="C:phagocytic vesicle"/>
    <property type="evidence" value="ECO:0007669"/>
    <property type="project" value="TreeGrafter"/>
</dbReference>
<evidence type="ECO:0000256" key="3">
    <source>
        <dbReference type="ARBA" id="ARBA00022741"/>
    </source>
</evidence>
<protein>
    <submittedName>
        <fullName evidence="8">Uncharacterized protein</fullName>
    </submittedName>
</protein>
<dbReference type="WBParaSite" id="Gr19_v10_g5569.t1">
    <property type="protein sequence ID" value="Gr19_v10_g5569.t1"/>
    <property type="gene ID" value="Gr19_v10_g5569"/>
</dbReference>
<evidence type="ECO:0000313" key="8">
    <source>
        <dbReference type="WBParaSite" id="Gr19_v10_g5569.t1"/>
    </source>
</evidence>